<dbReference type="Proteomes" id="UP000026961">
    <property type="component" value="Chromosome 5"/>
</dbReference>
<dbReference type="EnsemblPlants" id="OGLUM05G14550.4">
    <property type="protein sequence ID" value="OGLUM05G14550.4"/>
    <property type="gene ID" value="OGLUM05G14550"/>
</dbReference>
<feature type="region of interest" description="Disordered" evidence="1">
    <location>
        <begin position="43"/>
        <end position="65"/>
    </location>
</feature>
<sequence>MEVGASSIMEDANGVVDLDVDIVGLESGAACSKFVKTEDPDATECSSSFGDTLSGSEDDARPSEISDIEVDSPFCRYPANGDAAALMDAAVSDNLDRLLK</sequence>
<keyword evidence="3" id="KW-1185">Reference proteome</keyword>
<evidence type="ECO:0000313" key="2">
    <source>
        <dbReference type="EnsemblPlants" id="OGLUM05G14550.4"/>
    </source>
</evidence>
<evidence type="ECO:0000313" key="3">
    <source>
        <dbReference type="Proteomes" id="UP000026961"/>
    </source>
</evidence>
<accession>A0A0D9ZY75</accession>
<protein>
    <submittedName>
        <fullName evidence="2">Uncharacterized protein</fullName>
    </submittedName>
</protein>
<dbReference type="PANTHER" id="PTHR34057:SF1">
    <property type="entry name" value="ELONGATION FACTOR"/>
    <property type="match status" value="1"/>
</dbReference>
<evidence type="ECO:0000256" key="1">
    <source>
        <dbReference type="SAM" id="MobiDB-lite"/>
    </source>
</evidence>
<organism evidence="2">
    <name type="scientific">Oryza glumipatula</name>
    <dbReference type="NCBI Taxonomy" id="40148"/>
    <lineage>
        <taxon>Eukaryota</taxon>
        <taxon>Viridiplantae</taxon>
        <taxon>Streptophyta</taxon>
        <taxon>Embryophyta</taxon>
        <taxon>Tracheophyta</taxon>
        <taxon>Spermatophyta</taxon>
        <taxon>Magnoliopsida</taxon>
        <taxon>Liliopsida</taxon>
        <taxon>Poales</taxon>
        <taxon>Poaceae</taxon>
        <taxon>BOP clade</taxon>
        <taxon>Oryzoideae</taxon>
        <taxon>Oryzeae</taxon>
        <taxon>Oryzinae</taxon>
        <taxon>Oryza</taxon>
    </lineage>
</organism>
<dbReference type="Gramene" id="OGLUM05G14550.4">
    <property type="protein sequence ID" value="OGLUM05G14550.4"/>
    <property type="gene ID" value="OGLUM05G14550"/>
</dbReference>
<feature type="compositionally biased region" description="Polar residues" evidence="1">
    <location>
        <begin position="44"/>
        <end position="55"/>
    </location>
</feature>
<dbReference type="HOGENOM" id="CLU_2310481_0_0_1"/>
<dbReference type="AlphaFoldDB" id="A0A0D9ZY75"/>
<dbReference type="PANTHER" id="PTHR34057">
    <property type="entry name" value="ELONGATION FACTOR"/>
    <property type="match status" value="1"/>
</dbReference>
<name>A0A0D9ZY75_9ORYZ</name>
<proteinExistence type="predicted"/>
<reference evidence="2" key="1">
    <citation type="submission" date="2015-04" db="UniProtKB">
        <authorList>
            <consortium name="EnsemblPlants"/>
        </authorList>
    </citation>
    <scope>IDENTIFICATION</scope>
</reference>
<reference evidence="2" key="2">
    <citation type="submission" date="2018-05" db="EMBL/GenBank/DDBJ databases">
        <title>OgluRS3 (Oryza glumaepatula Reference Sequence Version 3).</title>
        <authorList>
            <person name="Zhang J."/>
            <person name="Kudrna D."/>
            <person name="Lee S."/>
            <person name="Talag J."/>
            <person name="Welchert J."/>
            <person name="Wing R.A."/>
        </authorList>
    </citation>
    <scope>NUCLEOTIDE SEQUENCE [LARGE SCALE GENOMIC DNA]</scope>
</reference>